<evidence type="ECO:0000256" key="1">
    <source>
        <dbReference type="SAM" id="Coils"/>
    </source>
</evidence>
<evidence type="ECO:0000259" key="3">
    <source>
        <dbReference type="Pfam" id="PF15253"/>
    </source>
</evidence>
<gene>
    <name evidence="4" type="ORF">LOD99_9458</name>
</gene>
<evidence type="ECO:0000313" key="5">
    <source>
        <dbReference type="Proteomes" id="UP001165289"/>
    </source>
</evidence>
<dbReference type="GO" id="GO:0007052">
    <property type="term" value="P:mitotic spindle organization"/>
    <property type="evidence" value="ECO:0007669"/>
    <property type="project" value="TreeGrafter"/>
</dbReference>
<organism evidence="4 5">
    <name type="scientific">Oopsacas minuta</name>
    <dbReference type="NCBI Taxonomy" id="111878"/>
    <lineage>
        <taxon>Eukaryota</taxon>
        <taxon>Metazoa</taxon>
        <taxon>Porifera</taxon>
        <taxon>Hexactinellida</taxon>
        <taxon>Hexasterophora</taxon>
        <taxon>Lyssacinosida</taxon>
        <taxon>Leucopsacidae</taxon>
        <taxon>Oopsacas</taxon>
    </lineage>
</organism>
<protein>
    <submittedName>
        <fullName evidence="4">SCL-interrupting locus protein-like</fullName>
    </submittedName>
</protein>
<comment type="caution">
    <text evidence="4">The sequence shown here is derived from an EMBL/GenBank/DDBJ whole genome shotgun (WGS) entry which is preliminary data.</text>
</comment>
<dbReference type="GO" id="GO:0031023">
    <property type="term" value="P:microtubule organizing center organization"/>
    <property type="evidence" value="ECO:0007669"/>
    <property type="project" value="TreeGrafter"/>
</dbReference>
<feature type="compositionally biased region" description="Polar residues" evidence="2">
    <location>
        <begin position="525"/>
        <end position="538"/>
    </location>
</feature>
<dbReference type="InterPro" id="IPR026123">
    <property type="entry name" value="STIL"/>
</dbReference>
<dbReference type="GO" id="GO:0071539">
    <property type="term" value="P:protein localization to centrosome"/>
    <property type="evidence" value="ECO:0007669"/>
    <property type="project" value="TreeGrafter"/>
</dbReference>
<proteinExistence type="predicted"/>
<dbReference type="PANTHER" id="PTHR15128">
    <property type="entry name" value="TAL1 SCL INTERRUPTING LOCUS"/>
    <property type="match status" value="1"/>
</dbReference>
<sequence>MVTPLKISFPKTRDHLWDTSNAGEPADIFPLRNDRLKLQFRASTLRLAVQHCQDSRASCCFLLGSAECNPAEDLFISVDRFDPGVTTHSMDIGPTAVLDGDIPVRTSICTEEQEWRGRLPYSDRELDEAIETLSALISQNQQVSLDLFLTLSLSLFSLPHTGDIRLRASTLLSGSSLHLYAIPPIPVLPTALVRNLVGPSPIYLVQQRTRGGYLTMDESRRLLLLLDSDPKAPNFPIVGVWVGGPSSVHHPAVWAACMQYVFTELLHDKAAVPAKGFLLMLYTGGAGPLFFQCSSQDNQLLYSFLSTEVTLSLSQEEITTCDLVSTSCPLSASSLKQSLLSLSSSNQLSFFQQPIPYPPATLAFNREDNLLNLSIIESVASKATIESSNCSDTDHTSFCQQVTSSMLLPQQTPIRDLELSPLRTPAPSCDVAPPLSAEETAVLLRDQQLQIEALQAQVEMLLQHQNTLSPPLPSHCSTVTSLNHTLPSIHPNDVPSMISNDSTRSSALRELAPELLALSPPEPEQTSLFTSQHSNLSEHTALATDHSGRRSRTPGASLISSLYSERDEPVRIFSTEFIRKNETHRELTVRQQTPALDTVSFFSEPLQPLAVPVEPPTVLPEAPILDTPSLSSIYIPRIQYQALPREDSYLSVRDPSDQLTLKYLEGRSILLDPSVQQLSFIQGGVDRIRTNESATGLNSISAMSIDTRAYLERHNLTGDRTV</sequence>
<reference evidence="4 5" key="1">
    <citation type="journal article" date="2023" name="BMC Biol.">
        <title>The compact genome of the sponge Oopsacas minuta (Hexactinellida) is lacking key metazoan core genes.</title>
        <authorList>
            <person name="Santini S."/>
            <person name="Schenkelaars Q."/>
            <person name="Jourda C."/>
            <person name="Duchesne M."/>
            <person name="Belahbib H."/>
            <person name="Rocher C."/>
            <person name="Selva M."/>
            <person name="Riesgo A."/>
            <person name="Vervoort M."/>
            <person name="Leys S.P."/>
            <person name="Kodjabachian L."/>
            <person name="Le Bivic A."/>
            <person name="Borchiellini C."/>
            <person name="Claverie J.M."/>
            <person name="Renard E."/>
        </authorList>
    </citation>
    <scope>NUCLEOTIDE SEQUENCE [LARGE SCALE GENOMIC DNA]</scope>
    <source>
        <strain evidence="4">SPO-2</strain>
    </source>
</reference>
<name>A0AAV7JBM6_9METZ</name>
<dbReference type="Proteomes" id="UP001165289">
    <property type="component" value="Unassembled WGS sequence"/>
</dbReference>
<dbReference type="Pfam" id="PF15253">
    <property type="entry name" value="STIL_N"/>
    <property type="match status" value="1"/>
</dbReference>
<dbReference type="PANTHER" id="PTHR15128:SF0">
    <property type="entry name" value="SCL-INTERRUPTING LOCUS PROTEIN"/>
    <property type="match status" value="1"/>
</dbReference>
<evidence type="ECO:0000313" key="4">
    <source>
        <dbReference type="EMBL" id="KAI6646107.1"/>
    </source>
</evidence>
<accession>A0AAV7JBM6</accession>
<feature type="coiled-coil region" evidence="1">
    <location>
        <begin position="437"/>
        <end position="464"/>
    </location>
</feature>
<feature type="region of interest" description="Disordered" evidence="2">
    <location>
        <begin position="520"/>
        <end position="554"/>
    </location>
</feature>
<dbReference type="InterPro" id="IPR057731">
    <property type="entry name" value="STIL_N"/>
</dbReference>
<dbReference type="GO" id="GO:0007224">
    <property type="term" value="P:smoothened signaling pathway"/>
    <property type="evidence" value="ECO:0007669"/>
    <property type="project" value="TreeGrafter"/>
</dbReference>
<dbReference type="AlphaFoldDB" id="A0AAV7JBM6"/>
<evidence type="ECO:0000256" key="2">
    <source>
        <dbReference type="SAM" id="MobiDB-lite"/>
    </source>
</evidence>
<dbReference type="EMBL" id="JAKMXF010000362">
    <property type="protein sequence ID" value="KAI6646107.1"/>
    <property type="molecule type" value="Genomic_DNA"/>
</dbReference>
<feature type="domain" description="STIL N-terminal" evidence="3">
    <location>
        <begin position="16"/>
        <end position="334"/>
    </location>
</feature>
<keyword evidence="5" id="KW-1185">Reference proteome</keyword>
<keyword evidence="1" id="KW-0175">Coiled coil</keyword>
<dbReference type="GO" id="GO:0005815">
    <property type="term" value="C:microtubule organizing center"/>
    <property type="evidence" value="ECO:0007669"/>
    <property type="project" value="TreeGrafter"/>
</dbReference>